<keyword evidence="2" id="KW-0732">Signal</keyword>
<dbReference type="InterPro" id="IPR029062">
    <property type="entry name" value="Class_I_gatase-like"/>
</dbReference>
<dbReference type="SUPFAM" id="SSF52317">
    <property type="entry name" value="Class I glutamine amidotransferase-like"/>
    <property type="match status" value="1"/>
</dbReference>
<gene>
    <name evidence="3" type="ORF">CWS20_02970</name>
</gene>
<organism evidence="3 4">
    <name type="scientific">Cytobacillus horneckiae</name>
    <dbReference type="NCBI Taxonomy" id="549687"/>
    <lineage>
        <taxon>Bacteria</taxon>
        <taxon>Bacillati</taxon>
        <taxon>Bacillota</taxon>
        <taxon>Bacilli</taxon>
        <taxon>Bacillales</taxon>
        <taxon>Bacillaceae</taxon>
        <taxon>Cytobacillus</taxon>
    </lineage>
</organism>
<dbReference type="Proteomes" id="UP000233343">
    <property type="component" value="Unassembled WGS sequence"/>
</dbReference>
<keyword evidence="1" id="KW-0472">Membrane</keyword>
<feature type="transmembrane region" description="Helical" evidence="1">
    <location>
        <begin position="364"/>
        <end position="387"/>
    </location>
</feature>
<keyword evidence="4" id="KW-1185">Reference proteome</keyword>
<feature type="chain" id="PRO_5014722368" evidence="2">
    <location>
        <begin position="28"/>
        <end position="793"/>
    </location>
</feature>
<dbReference type="AlphaFoldDB" id="A0A2N0ZM55"/>
<feature type="signal peptide" evidence="2">
    <location>
        <begin position="1"/>
        <end position="27"/>
    </location>
</feature>
<feature type="transmembrane region" description="Helical" evidence="1">
    <location>
        <begin position="399"/>
        <end position="417"/>
    </location>
</feature>
<comment type="caution">
    <text evidence="3">The sequence shown here is derived from an EMBL/GenBank/DDBJ whole genome shotgun (WGS) entry which is preliminary data.</text>
</comment>
<sequence>MRKRVKIAIITLFTVLLCFNWTQPAAASAEKIKISVDAGFDGKVKRGEGFPLKITAENSGGDFSGYLLVEFYPTYNAGGAVPVKIELPANSSKEFEVAIPGVTEDHQSYYQNEPTIHLYKGDWRDGKAVAYKGDKTIKPKFIDMGDNVIGVLSVQYDRLKELRVLPKAQTQMVHIKEEQVPKHALSLQSLDVLLIDKFAVSALSEEQQTAISEWIAGGGVLIAGGTPNASQFYGSLYSILPLHTNNETKGDASFLNINKDKDFPLKELQLFTGDLGKDAAVLTESGETPAVVKKAHGQGIILQTAFSLGDEPLSSWPNYSDWFDELLKHADISNITSGYYGSDMLDQLYWDFAEVNEYFPSSSFSIGVLIALLTGYIILVVPILYFILRKLDKREQTWWIIPSISLVMAVVIFAIGAKDRLGNPQMNQMGFYIQDQQQLKGYQSVTTLANKQGAYTVSYPKNEFTPVMSTMNTTSFEPLRGAVMENKTKRDRVIFPSIEYWSAKTVYGPAQHESAGSFKADLTFKNGQLTGTVENLYGYDFAELYLWTGNRQVKLGPVNKGETISVKAEVKSSFLTRPYSNGYGGSNQQDINEMKQERLFSAASTFLLDQTYKDNKPVLAGVLTEPVIDIKMEDNKEKQHNLNLIIEKTDAKQEITGKFTLKNDHLNARFKIIDGQVHEDWYSTANNEALLDDGEYDYIYQLPTEMIGKNYRLDEIKLTMNSYGVKYSIYHQRENEWIDIDLSKNNSFHLKEKDSIDEYISEKGELIIKFNKNSNGDPYTQLPNITIKGEVTP</sequence>
<evidence type="ECO:0000256" key="2">
    <source>
        <dbReference type="SAM" id="SignalP"/>
    </source>
</evidence>
<dbReference type="EMBL" id="PISD01000007">
    <property type="protein sequence ID" value="PKG30589.1"/>
    <property type="molecule type" value="Genomic_DNA"/>
</dbReference>
<keyword evidence="1" id="KW-0812">Transmembrane</keyword>
<keyword evidence="1" id="KW-1133">Transmembrane helix</keyword>
<evidence type="ECO:0000256" key="1">
    <source>
        <dbReference type="SAM" id="Phobius"/>
    </source>
</evidence>
<evidence type="ECO:0000313" key="4">
    <source>
        <dbReference type="Proteomes" id="UP000233343"/>
    </source>
</evidence>
<evidence type="ECO:0000313" key="3">
    <source>
        <dbReference type="EMBL" id="PKG30589.1"/>
    </source>
</evidence>
<protein>
    <submittedName>
        <fullName evidence="3">Uncharacterized protein</fullName>
    </submittedName>
</protein>
<name>A0A2N0ZM55_9BACI</name>
<accession>A0A2N0ZM55</accession>
<dbReference type="RefSeq" id="WP_066197064.1">
    <property type="nucleotide sequence ID" value="NZ_JARMMB010000037.1"/>
</dbReference>
<dbReference type="Gene3D" id="3.40.50.880">
    <property type="match status" value="1"/>
</dbReference>
<reference evidence="3 4" key="1">
    <citation type="journal article" date="2010" name="Int. J. Syst. Evol. Microbiol.">
        <title>Bacillus horneckiae sp. nov., isolated from a spacecraft-assembly clean room.</title>
        <authorList>
            <person name="Vaishampayan P."/>
            <person name="Probst A."/>
            <person name="Krishnamurthi S."/>
            <person name="Ghosh S."/>
            <person name="Osman S."/>
            <person name="McDowall A."/>
            <person name="Ruckmani A."/>
            <person name="Mayilraj S."/>
            <person name="Venkateswaran K."/>
        </authorList>
    </citation>
    <scope>NUCLEOTIDE SEQUENCE [LARGE SCALE GENOMIC DNA]</scope>
    <source>
        <strain evidence="4">1PO1SC</strain>
    </source>
</reference>
<proteinExistence type="predicted"/>